<dbReference type="PANTHER" id="PTHR33778:SF1">
    <property type="entry name" value="MAGNESIUM TRANSPORTER YHID-RELATED"/>
    <property type="match status" value="1"/>
</dbReference>
<feature type="transmembrane region" description="Helical" evidence="7">
    <location>
        <begin position="72"/>
        <end position="92"/>
    </location>
</feature>
<evidence type="ECO:0000256" key="4">
    <source>
        <dbReference type="ARBA" id="ARBA00022692"/>
    </source>
</evidence>
<protein>
    <submittedName>
        <fullName evidence="9">Magnesium transporter</fullName>
    </submittedName>
</protein>
<organism evidence="9 10">
    <name type="scientific">Deinococcus irradiatisoli</name>
    <dbReference type="NCBI Taxonomy" id="2202254"/>
    <lineage>
        <taxon>Bacteria</taxon>
        <taxon>Thermotogati</taxon>
        <taxon>Deinococcota</taxon>
        <taxon>Deinococci</taxon>
        <taxon>Deinococcales</taxon>
        <taxon>Deinococcaceae</taxon>
        <taxon>Deinococcus</taxon>
    </lineage>
</organism>
<keyword evidence="3" id="KW-1003">Cell membrane</keyword>
<dbReference type="Proteomes" id="UP000245368">
    <property type="component" value="Chromosome"/>
</dbReference>
<feature type="domain" description="MgtC/SapB/SrpB/YhiD N-terminal" evidence="8">
    <location>
        <begin position="14"/>
        <end position="141"/>
    </location>
</feature>
<evidence type="ECO:0000256" key="5">
    <source>
        <dbReference type="ARBA" id="ARBA00022989"/>
    </source>
</evidence>
<keyword evidence="6 7" id="KW-0472">Membrane</keyword>
<dbReference type="KEGG" id="dez:DKM44_12460"/>
<proteinExistence type="inferred from homology"/>
<dbReference type="Pfam" id="PF02308">
    <property type="entry name" value="MgtC"/>
    <property type="match status" value="1"/>
</dbReference>
<feature type="transmembrane region" description="Helical" evidence="7">
    <location>
        <begin position="112"/>
        <end position="135"/>
    </location>
</feature>
<keyword evidence="4 7" id="KW-0812">Transmembrane</keyword>
<evidence type="ECO:0000256" key="6">
    <source>
        <dbReference type="ARBA" id="ARBA00023136"/>
    </source>
</evidence>
<comment type="similarity">
    <text evidence="2">Belongs to the MgtC/SapB family.</text>
</comment>
<evidence type="ECO:0000259" key="8">
    <source>
        <dbReference type="Pfam" id="PF02308"/>
    </source>
</evidence>
<evidence type="ECO:0000256" key="2">
    <source>
        <dbReference type="ARBA" id="ARBA00009298"/>
    </source>
</evidence>
<dbReference type="PANTHER" id="PTHR33778">
    <property type="entry name" value="PROTEIN MGTC"/>
    <property type="match status" value="1"/>
</dbReference>
<evidence type="ECO:0000313" key="9">
    <source>
        <dbReference type="EMBL" id="AWN23939.1"/>
    </source>
</evidence>
<name>A0A2Z3JMB5_9DEIO</name>
<dbReference type="GO" id="GO:0005886">
    <property type="term" value="C:plasma membrane"/>
    <property type="evidence" value="ECO:0007669"/>
    <property type="project" value="UniProtKB-SubCell"/>
</dbReference>
<keyword evidence="10" id="KW-1185">Reference proteome</keyword>
<reference evidence="9 10" key="1">
    <citation type="submission" date="2018-05" db="EMBL/GenBank/DDBJ databases">
        <title>Complete Genome Sequence of Deinococcus sp. strain 17bor-2.</title>
        <authorList>
            <person name="Srinivasan S."/>
        </authorList>
    </citation>
    <scope>NUCLEOTIDE SEQUENCE [LARGE SCALE GENOMIC DNA]</scope>
    <source>
        <strain evidence="9 10">17bor-2</strain>
    </source>
</reference>
<feature type="transmembrane region" description="Helical" evidence="7">
    <location>
        <begin position="40"/>
        <end position="60"/>
    </location>
</feature>
<keyword evidence="5 7" id="KW-1133">Transmembrane helix</keyword>
<dbReference type="RefSeq" id="WP_109827667.1">
    <property type="nucleotide sequence ID" value="NZ_CP029494.1"/>
</dbReference>
<dbReference type="PRINTS" id="PR01837">
    <property type="entry name" value="MGTCSAPBPROT"/>
</dbReference>
<comment type="subcellular location">
    <subcellularLocation>
        <location evidence="1">Cell membrane</location>
        <topology evidence="1">Multi-pass membrane protein</topology>
    </subcellularLocation>
</comment>
<gene>
    <name evidence="9" type="ORF">DKM44_12460</name>
</gene>
<evidence type="ECO:0000256" key="7">
    <source>
        <dbReference type="SAM" id="Phobius"/>
    </source>
</evidence>
<sequence length="155" mass="16500">MDAWTQLKLLAGPLMAFVLSGVLGWEREAKHKSAGLRTHMLVGVSSALFVVLSEAIVTVFANDAPQVRFDVIRILSAVVSGVSFLGAGVTFSSRRRARGLTTAASLLASASVGMACGLHLYLLAAAVTLLFWIILSPLSRFTDRLSPGPSEEEQD</sequence>
<dbReference type="InterPro" id="IPR003416">
    <property type="entry name" value="MgtC/SapB/SrpB/YhiD_fam"/>
</dbReference>
<dbReference type="InterPro" id="IPR049177">
    <property type="entry name" value="MgtC_SapB_SrpB_YhiD_N"/>
</dbReference>
<evidence type="ECO:0000256" key="3">
    <source>
        <dbReference type="ARBA" id="ARBA00022475"/>
    </source>
</evidence>
<evidence type="ECO:0000313" key="10">
    <source>
        <dbReference type="Proteomes" id="UP000245368"/>
    </source>
</evidence>
<evidence type="ECO:0000256" key="1">
    <source>
        <dbReference type="ARBA" id="ARBA00004651"/>
    </source>
</evidence>
<accession>A0A2Z3JMB5</accession>
<dbReference type="OrthoDB" id="74063at2"/>
<dbReference type="AlphaFoldDB" id="A0A2Z3JMB5"/>
<dbReference type="EMBL" id="CP029494">
    <property type="protein sequence ID" value="AWN23939.1"/>
    <property type="molecule type" value="Genomic_DNA"/>
</dbReference>